<evidence type="ECO:0008006" key="3">
    <source>
        <dbReference type="Google" id="ProtNLM"/>
    </source>
</evidence>
<protein>
    <recommendedName>
        <fullName evidence="3">Pectate lyase superfamily protein domain-containing protein</fullName>
    </recommendedName>
</protein>
<dbReference type="RefSeq" id="WP_048244395.1">
    <property type="nucleotide sequence ID" value="NZ_LDWR01000012.1"/>
</dbReference>
<reference evidence="1 2" key="1">
    <citation type="submission" date="2015-05" db="EMBL/GenBank/DDBJ databases">
        <title>Draft genome of Burkholderia cepacia LK29.</title>
        <authorList>
            <person name="Chan X.Y."/>
        </authorList>
    </citation>
    <scope>NUCLEOTIDE SEQUENCE [LARGE SCALE GENOMIC DNA]</scope>
    <source>
        <strain evidence="1 2">LK29</strain>
    </source>
</reference>
<dbReference type="InterPro" id="IPR011050">
    <property type="entry name" value="Pectin_lyase_fold/virulence"/>
</dbReference>
<comment type="caution">
    <text evidence="1">The sequence shown here is derived from an EMBL/GenBank/DDBJ whole genome shotgun (WGS) entry which is preliminary data.</text>
</comment>
<name>A0A0J5XDK2_BURCE</name>
<dbReference type="AlphaFoldDB" id="A0A0J5XDK2"/>
<proteinExistence type="predicted"/>
<sequence>MTRALRDANIMTVPNLTGELARTQQSKNGDAVSVFGFLTPAQRNDVAGRTRSYDLTAAVNAAIAALGAAGGGTLLFPFGDYRFDGTLSVLKSNVTLQGAGRGGTTFAFTSATADSIYWNGATAPGIYDCGIYDVAIVNTATRTAGIALRLALTNQMTVERVTIDAAWQAFDIYVTNNVLLRSVIGTNIKGTQALKWWAPADGSARSDVLTLTDSVFNLQNNGGNGIVLDGLVNTLRTFGCGVLDANYGLLVQNTGGSTSNFPGFVYCWDLEIDGTNSTAVRLEAGQQFEFIGSDFFNLSTASGPIMTVLADASGSDTGSIRMSGCRLGGGKQQALAFNGRDLVMTGCNIGGGSGTTFNCIDLQSSAQDVVIVGNKIGTWWGSPINKYVYGVGIANGVFRSHISDNSFYGCNGEVQDNSTSGTSYVGPYLNRAGTPNWPNTIMKRSDNNTGVFDDKIYNTTAGAGVVAQRSFATGTTNSYVIDALKDNNGAPYMQRSAGSAVTTFYADCNVHNFRTAAGVSQFAIGQLLPNYTSDSAAAAGGIVVGGFYRNGNAVQQRIA</sequence>
<dbReference type="Proteomes" id="UP000036338">
    <property type="component" value="Unassembled WGS sequence"/>
</dbReference>
<dbReference type="SUPFAM" id="SSF51126">
    <property type="entry name" value="Pectin lyase-like"/>
    <property type="match status" value="1"/>
</dbReference>
<dbReference type="InterPro" id="IPR012334">
    <property type="entry name" value="Pectin_lyas_fold"/>
</dbReference>
<accession>A0A0J5XDK2</accession>
<evidence type="ECO:0000313" key="1">
    <source>
        <dbReference type="EMBL" id="KML60892.1"/>
    </source>
</evidence>
<dbReference type="PATRIC" id="fig|292.27.peg.829"/>
<gene>
    <name evidence="1" type="ORF">VL15_07210</name>
</gene>
<dbReference type="EMBL" id="LDWR01000012">
    <property type="protein sequence ID" value="KML60892.1"/>
    <property type="molecule type" value="Genomic_DNA"/>
</dbReference>
<evidence type="ECO:0000313" key="2">
    <source>
        <dbReference type="Proteomes" id="UP000036338"/>
    </source>
</evidence>
<organism evidence="1 2">
    <name type="scientific">Burkholderia cepacia</name>
    <name type="common">Pseudomonas cepacia</name>
    <dbReference type="NCBI Taxonomy" id="292"/>
    <lineage>
        <taxon>Bacteria</taxon>
        <taxon>Pseudomonadati</taxon>
        <taxon>Pseudomonadota</taxon>
        <taxon>Betaproteobacteria</taxon>
        <taxon>Burkholderiales</taxon>
        <taxon>Burkholderiaceae</taxon>
        <taxon>Burkholderia</taxon>
        <taxon>Burkholderia cepacia complex</taxon>
    </lineage>
</organism>
<dbReference type="Gene3D" id="2.160.20.10">
    <property type="entry name" value="Single-stranded right-handed beta-helix, Pectin lyase-like"/>
    <property type="match status" value="1"/>
</dbReference>